<gene>
    <name evidence="1" type="ORF">HID58_066738</name>
</gene>
<name>A0ABQ7ZGH8_BRANA</name>
<sequence length="72" mass="7863">MYADTLFLGATNAANRYCSMAYCICREKAAGMSSRKKRFDSADAGVGDMSLIMLPTNGFSNMTSYELQLLST</sequence>
<organism evidence="1 2">
    <name type="scientific">Brassica napus</name>
    <name type="common">Rape</name>
    <dbReference type="NCBI Taxonomy" id="3708"/>
    <lineage>
        <taxon>Eukaryota</taxon>
        <taxon>Viridiplantae</taxon>
        <taxon>Streptophyta</taxon>
        <taxon>Embryophyta</taxon>
        <taxon>Tracheophyta</taxon>
        <taxon>Spermatophyta</taxon>
        <taxon>Magnoliopsida</taxon>
        <taxon>eudicotyledons</taxon>
        <taxon>Gunneridae</taxon>
        <taxon>Pentapetalae</taxon>
        <taxon>rosids</taxon>
        <taxon>malvids</taxon>
        <taxon>Brassicales</taxon>
        <taxon>Brassicaceae</taxon>
        <taxon>Brassiceae</taxon>
        <taxon>Brassica</taxon>
    </lineage>
</organism>
<reference evidence="1 2" key="1">
    <citation type="submission" date="2021-05" db="EMBL/GenBank/DDBJ databases">
        <title>Genome Assembly of Synthetic Allotetraploid Brassica napus Reveals Homoeologous Exchanges between Subgenomes.</title>
        <authorList>
            <person name="Davis J.T."/>
        </authorList>
    </citation>
    <scope>NUCLEOTIDE SEQUENCE [LARGE SCALE GENOMIC DNA]</scope>
    <source>
        <strain evidence="2">cv. Da-Ae</strain>
        <tissue evidence="1">Seedling</tissue>
    </source>
</reference>
<evidence type="ECO:0000313" key="1">
    <source>
        <dbReference type="EMBL" id="KAH0879344.1"/>
    </source>
</evidence>
<keyword evidence="2" id="KW-1185">Reference proteome</keyword>
<comment type="caution">
    <text evidence="1">The sequence shown here is derived from an EMBL/GenBank/DDBJ whole genome shotgun (WGS) entry which is preliminary data.</text>
</comment>
<evidence type="ECO:0000313" key="2">
    <source>
        <dbReference type="Proteomes" id="UP000824890"/>
    </source>
</evidence>
<dbReference type="EMBL" id="JAGKQM010000015">
    <property type="protein sequence ID" value="KAH0879344.1"/>
    <property type="molecule type" value="Genomic_DNA"/>
</dbReference>
<proteinExistence type="predicted"/>
<protein>
    <submittedName>
        <fullName evidence="1">Uncharacterized protein</fullName>
    </submittedName>
</protein>
<dbReference type="Proteomes" id="UP000824890">
    <property type="component" value="Unassembled WGS sequence"/>
</dbReference>
<accession>A0ABQ7ZGH8</accession>